<dbReference type="Pfam" id="PF16220">
    <property type="entry name" value="DUF4880"/>
    <property type="match status" value="1"/>
</dbReference>
<dbReference type="OrthoDB" id="1099576at2"/>
<dbReference type="HOGENOM" id="CLU_050192_0_0_6"/>
<name>R9AZN4_9GAMM</name>
<dbReference type="AlphaFoldDB" id="R9AZN4"/>
<dbReference type="PANTHER" id="PTHR30273">
    <property type="entry name" value="PERIPLASMIC SIGNAL SENSOR AND SIGMA FACTOR ACTIVATOR FECR-RELATED"/>
    <property type="match status" value="1"/>
</dbReference>
<dbReference type="Gene3D" id="2.60.120.1440">
    <property type="match status" value="1"/>
</dbReference>
<evidence type="ECO:0000313" key="6">
    <source>
        <dbReference type="Proteomes" id="UP001168902"/>
    </source>
</evidence>
<keyword evidence="6" id="KW-1185">Reference proteome</keyword>
<dbReference type="PIRSF" id="PIRSF018266">
    <property type="entry name" value="FecR"/>
    <property type="match status" value="1"/>
</dbReference>
<dbReference type="RefSeq" id="WP_016163692.1">
    <property type="nucleotide sequence ID" value="NZ_JAKZGC010000011.1"/>
</dbReference>
<dbReference type="InterPro" id="IPR012373">
    <property type="entry name" value="Ferrdict_sens_TM"/>
</dbReference>
<organism evidence="3 5">
    <name type="scientific">Acinetobacter genomosp. 15BJ</name>
    <dbReference type="NCBI Taxonomy" id="106651"/>
    <lineage>
        <taxon>Bacteria</taxon>
        <taxon>Pseudomonadati</taxon>
        <taxon>Pseudomonadota</taxon>
        <taxon>Gammaproteobacteria</taxon>
        <taxon>Moraxellales</taxon>
        <taxon>Moraxellaceae</taxon>
        <taxon>Acinetobacter</taxon>
    </lineage>
</organism>
<comment type="caution">
    <text evidence="3">The sequence shown here is derived from an EMBL/GenBank/DDBJ whole genome shotgun (WGS) entry which is preliminary data.</text>
</comment>
<evidence type="ECO:0000313" key="4">
    <source>
        <dbReference type="EMBL" id="MDO3656123.1"/>
    </source>
</evidence>
<dbReference type="InterPro" id="IPR006860">
    <property type="entry name" value="FecR"/>
</dbReference>
<dbReference type="Proteomes" id="UP000016203">
    <property type="component" value="Unassembled WGS sequence"/>
</dbReference>
<gene>
    <name evidence="3" type="ORF">F896_02005</name>
    <name evidence="4" type="ORF">Q3V53_02715</name>
</gene>
<feature type="domain" description="FecR N-terminal" evidence="2">
    <location>
        <begin position="11"/>
        <end position="50"/>
    </location>
</feature>
<dbReference type="InterPro" id="IPR032623">
    <property type="entry name" value="FecR_N"/>
</dbReference>
<dbReference type="EMBL" id="AQFL01000012">
    <property type="protein sequence ID" value="EOR07632.1"/>
    <property type="molecule type" value="Genomic_DNA"/>
</dbReference>
<dbReference type="Proteomes" id="UP001168902">
    <property type="component" value="Unassembled WGS sequence"/>
</dbReference>
<proteinExistence type="predicted"/>
<evidence type="ECO:0000259" key="2">
    <source>
        <dbReference type="Pfam" id="PF16220"/>
    </source>
</evidence>
<reference evidence="4 6" key="2">
    <citation type="submission" date="2023-07" db="EMBL/GenBank/DDBJ databases">
        <title>A novel proteolytic Acinetobacter species.</title>
        <authorList>
            <person name="Nemec A."/>
            <person name="Radolfova-Krizova L."/>
        </authorList>
    </citation>
    <scope>NUCLEOTIDE SEQUENCE [LARGE SCALE GENOMIC DNA]</scope>
    <source>
        <strain evidence="4 6">NIPH 1865</strain>
    </source>
</reference>
<dbReference type="GO" id="GO:0016989">
    <property type="term" value="F:sigma factor antagonist activity"/>
    <property type="evidence" value="ECO:0007669"/>
    <property type="project" value="TreeGrafter"/>
</dbReference>
<evidence type="ECO:0000259" key="1">
    <source>
        <dbReference type="Pfam" id="PF04773"/>
    </source>
</evidence>
<sequence>MSNLDKQQILEQAIEWLIRMQESELSSDEIEQLQQWQLQSAVHQKVWEKALLLQTKFSDVPIDLVIPVVQKVSYSSKQNYKKYLWLLAFVPLCSSLYFSSQQMQWFADYRSGTGDRKSITLPDGGIILLNAASAIDVEYTEQQRTIILRKGEIWIETRHDQLNRPFVVNTPQGSAQALGTKYMVKMTPEYSMVTVTQGKVRVSAQKSKQNQIVEAEQQLSFNAHAIDKTKNYEESSIAWTKGFLMVNEMSLKEFVARLQPYQKGMIRTNTDVENIKISGTYPIDHLEKVYAMLAQTYDLKIKQYVGGYFTHIQAEE</sequence>
<protein>
    <submittedName>
        <fullName evidence="4">FecR domain-containing protein</fullName>
    </submittedName>
</protein>
<dbReference type="PANTHER" id="PTHR30273:SF2">
    <property type="entry name" value="PROTEIN FECR"/>
    <property type="match status" value="1"/>
</dbReference>
<dbReference type="Pfam" id="PF04773">
    <property type="entry name" value="FecR"/>
    <property type="match status" value="1"/>
</dbReference>
<dbReference type="EMBL" id="JAUMJH010000005">
    <property type="protein sequence ID" value="MDO3656123.1"/>
    <property type="molecule type" value="Genomic_DNA"/>
</dbReference>
<evidence type="ECO:0000313" key="3">
    <source>
        <dbReference type="EMBL" id="EOR07632.1"/>
    </source>
</evidence>
<feature type="domain" description="FecR protein" evidence="1">
    <location>
        <begin position="108"/>
        <end position="201"/>
    </location>
</feature>
<dbReference type="PATRIC" id="fig|1217699.3.peg.1942"/>
<reference evidence="3 5" key="1">
    <citation type="submission" date="2013-03" db="EMBL/GenBank/DDBJ databases">
        <title>The Genome Sequence of Acinetobacter sp. CIP 110321.</title>
        <authorList>
            <consortium name="The Broad Institute Genome Sequencing Platform"/>
            <consortium name="The Broad Institute Genome Sequencing Center for Infectious Disease"/>
            <person name="Cerqueira G."/>
            <person name="Feldgarden M."/>
            <person name="Courvalin P."/>
            <person name="Perichon B."/>
            <person name="Grillot-Courvalin C."/>
            <person name="Clermont D."/>
            <person name="Rocha E."/>
            <person name="Yoon E.-J."/>
            <person name="Nemec A."/>
            <person name="Walker B."/>
            <person name="Young S.K."/>
            <person name="Zeng Q."/>
            <person name="Gargeya S."/>
            <person name="Fitzgerald M."/>
            <person name="Haas B."/>
            <person name="Abouelleil A."/>
            <person name="Alvarado L."/>
            <person name="Arachchi H.M."/>
            <person name="Berlin A.M."/>
            <person name="Chapman S.B."/>
            <person name="Dewar J."/>
            <person name="Goldberg J."/>
            <person name="Griggs A."/>
            <person name="Gujja S."/>
            <person name="Hansen M."/>
            <person name="Howarth C."/>
            <person name="Imamovic A."/>
            <person name="Larimer J."/>
            <person name="McCowan C."/>
            <person name="Murphy C."/>
            <person name="Neiman D."/>
            <person name="Pearson M."/>
            <person name="Priest M."/>
            <person name="Roberts A."/>
            <person name="Saif S."/>
            <person name="Shea T."/>
            <person name="Sisk P."/>
            <person name="Sykes S."/>
            <person name="Wortman J."/>
            <person name="Nusbaum C."/>
            <person name="Birren B."/>
        </authorList>
    </citation>
    <scope>NUCLEOTIDE SEQUENCE [LARGE SCALE GENOMIC DNA]</scope>
    <source>
        <strain evidence="3 5">CIP 110321</strain>
    </source>
</reference>
<evidence type="ECO:0000313" key="5">
    <source>
        <dbReference type="Proteomes" id="UP000016203"/>
    </source>
</evidence>
<accession>R9AZN4</accession>